<dbReference type="EC" id="2.3.1.181" evidence="4"/>
<evidence type="ECO:0000256" key="8">
    <source>
        <dbReference type="ARBA" id="ARBA00033331"/>
    </source>
</evidence>
<dbReference type="GO" id="GO:0009249">
    <property type="term" value="P:protein lipoylation"/>
    <property type="evidence" value="ECO:0007669"/>
    <property type="project" value="InterPro"/>
</dbReference>
<evidence type="ECO:0000313" key="10">
    <source>
        <dbReference type="EMBL" id="RUP44276.1"/>
    </source>
</evidence>
<evidence type="ECO:0000256" key="1">
    <source>
        <dbReference type="ARBA" id="ARBA00004173"/>
    </source>
</evidence>
<sequence>MAIWTTGPLQRLLAATECYGLPQNSSKSCGVLPYVHLGKVPYTKALRLQECLVRRRIDLNNTSDDERSRAGVSDLLILLEHPPTFTAGRRIKGQDEEGTRLKVLGADYVETLRGGQATFHGPGQLVGYPILDIRNYKLSVRCYVSSLEKTIIETCAKYDIKAETTEHTGVWMNGTHKIAAIGIQVQRYITSHGIALNCDTDLTWFDHIVPCGLQDKFVTSLSEQLGRGVTTEEVIPQYCNAFGGVFGRQMTKLEDVEGGKELWNEIDEVLRSS</sequence>
<gene>
    <name evidence="10" type="ORF">BC936DRAFT_149691</name>
</gene>
<keyword evidence="6" id="KW-0012">Acyltransferase</keyword>
<dbReference type="CDD" id="cd16444">
    <property type="entry name" value="LipB"/>
    <property type="match status" value="1"/>
</dbReference>
<keyword evidence="11" id="KW-1185">Reference proteome</keyword>
<comment type="similarity">
    <text evidence="3">Belongs to the LipB family.</text>
</comment>
<dbReference type="Pfam" id="PF21948">
    <property type="entry name" value="LplA-B_cat"/>
    <property type="match status" value="1"/>
</dbReference>
<dbReference type="PANTHER" id="PTHR10993:SF7">
    <property type="entry name" value="LIPOYLTRANSFERASE 2, MITOCHONDRIAL-RELATED"/>
    <property type="match status" value="1"/>
</dbReference>
<name>A0A433D0C0_9FUNG</name>
<dbReference type="InterPro" id="IPR000544">
    <property type="entry name" value="Octanoyltransferase"/>
</dbReference>
<dbReference type="Proteomes" id="UP000268093">
    <property type="component" value="Unassembled WGS sequence"/>
</dbReference>
<dbReference type="HAMAP" id="MF_00013">
    <property type="entry name" value="LipB"/>
    <property type="match status" value="1"/>
</dbReference>
<evidence type="ECO:0000313" key="11">
    <source>
        <dbReference type="Proteomes" id="UP000268093"/>
    </source>
</evidence>
<keyword evidence="5" id="KW-0808">Transferase</keyword>
<dbReference type="NCBIfam" id="NF010925">
    <property type="entry name" value="PRK14345.1"/>
    <property type="match status" value="1"/>
</dbReference>
<dbReference type="FunFam" id="3.30.930.10:FF:000035">
    <property type="entry name" value="Putative lipoyltransferase 2, mitochondrial"/>
    <property type="match status" value="1"/>
</dbReference>
<dbReference type="InterPro" id="IPR020605">
    <property type="entry name" value="Octanoyltransferase_CS"/>
</dbReference>
<dbReference type="InterPro" id="IPR004143">
    <property type="entry name" value="BPL_LPL_catalytic"/>
</dbReference>
<dbReference type="GO" id="GO:0033819">
    <property type="term" value="F:lipoyl(octanoyl) transferase activity"/>
    <property type="evidence" value="ECO:0007669"/>
    <property type="project" value="UniProtKB-EC"/>
</dbReference>
<dbReference type="GO" id="GO:0005739">
    <property type="term" value="C:mitochondrion"/>
    <property type="evidence" value="ECO:0007669"/>
    <property type="project" value="UniProtKB-SubCell"/>
</dbReference>
<dbReference type="PANTHER" id="PTHR10993">
    <property type="entry name" value="OCTANOYLTRANSFERASE"/>
    <property type="match status" value="1"/>
</dbReference>
<dbReference type="Gene3D" id="3.30.930.10">
    <property type="entry name" value="Bira Bifunctional Protein, Domain 2"/>
    <property type="match status" value="1"/>
</dbReference>
<evidence type="ECO:0000256" key="2">
    <source>
        <dbReference type="ARBA" id="ARBA00004821"/>
    </source>
</evidence>
<dbReference type="NCBIfam" id="TIGR00214">
    <property type="entry name" value="lipB"/>
    <property type="match status" value="1"/>
</dbReference>
<evidence type="ECO:0000256" key="5">
    <source>
        <dbReference type="ARBA" id="ARBA00022679"/>
    </source>
</evidence>
<dbReference type="UniPathway" id="UPA00538">
    <property type="reaction ID" value="UER00592"/>
</dbReference>
<evidence type="ECO:0000259" key="9">
    <source>
        <dbReference type="PROSITE" id="PS51733"/>
    </source>
</evidence>
<dbReference type="InterPro" id="IPR045864">
    <property type="entry name" value="aa-tRNA-synth_II/BPL/LPL"/>
</dbReference>
<accession>A0A433D0C0</accession>
<evidence type="ECO:0000256" key="3">
    <source>
        <dbReference type="ARBA" id="ARBA00007907"/>
    </source>
</evidence>
<feature type="domain" description="BPL/LPL catalytic" evidence="9">
    <location>
        <begin position="70"/>
        <end position="250"/>
    </location>
</feature>
<dbReference type="PROSITE" id="PS51733">
    <property type="entry name" value="BPL_LPL_CATALYTIC"/>
    <property type="match status" value="1"/>
</dbReference>
<comment type="pathway">
    <text evidence="2">Protein modification; protein lipoylation via endogenous pathway; protein N(6)-(lipoyl)lysine from octanoyl-[acyl-carrier-protein]: step 1/2.</text>
</comment>
<proteinExistence type="inferred from homology"/>
<organism evidence="10 11">
    <name type="scientific">Jimgerdemannia flammicorona</name>
    <dbReference type="NCBI Taxonomy" id="994334"/>
    <lineage>
        <taxon>Eukaryota</taxon>
        <taxon>Fungi</taxon>
        <taxon>Fungi incertae sedis</taxon>
        <taxon>Mucoromycota</taxon>
        <taxon>Mucoromycotina</taxon>
        <taxon>Endogonomycetes</taxon>
        <taxon>Endogonales</taxon>
        <taxon>Endogonaceae</taxon>
        <taxon>Jimgerdemannia</taxon>
    </lineage>
</organism>
<reference evidence="10 11" key="1">
    <citation type="journal article" date="2018" name="New Phytol.">
        <title>Phylogenomics of Endogonaceae and evolution of mycorrhizas within Mucoromycota.</title>
        <authorList>
            <person name="Chang Y."/>
            <person name="Desiro A."/>
            <person name="Na H."/>
            <person name="Sandor L."/>
            <person name="Lipzen A."/>
            <person name="Clum A."/>
            <person name="Barry K."/>
            <person name="Grigoriev I.V."/>
            <person name="Martin F.M."/>
            <person name="Stajich J.E."/>
            <person name="Smith M.E."/>
            <person name="Bonito G."/>
            <person name="Spatafora J.W."/>
        </authorList>
    </citation>
    <scope>NUCLEOTIDE SEQUENCE [LARGE SCALE GENOMIC DNA]</scope>
    <source>
        <strain evidence="10 11">GMNB39</strain>
    </source>
</reference>
<evidence type="ECO:0000256" key="7">
    <source>
        <dbReference type="ARBA" id="ARBA00030797"/>
    </source>
</evidence>
<evidence type="ECO:0000256" key="6">
    <source>
        <dbReference type="ARBA" id="ARBA00023315"/>
    </source>
</evidence>
<comment type="subcellular location">
    <subcellularLocation>
        <location evidence="1">Mitochondrion</location>
    </subcellularLocation>
</comment>
<dbReference type="SUPFAM" id="SSF55681">
    <property type="entry name" value="Class II aaRS and biotin synthetases"/>
    <property type="match status" value="1"/>
</dbReference>
<dbReference type="AlphaFoldDB" id="A0A433D0C0"/>
<dbReference type="EMBL" id="RBNI01009230">
    <property type="protein sequence ID" value="RUP44276.1"/>
    <property type="molecule type" value="Genomic_DNA"/>
</dbReference>
<evidence type="ECO:0000256" key="4">
    <source>
        <dbReference type="ARBA" id="ARBA00012334"/>
    </source>
</evidence>
<comment type="caution">
    <text evidence="10">The sequence shown here is derived from an EMBL/GenBank/DDBJ whole genome shotgun (WGS) entry which is preliminary data.</text>
</comment>
<protein>
    <recommendedName>
        <fullName evidence="4">lipoyl(octanoyl) transferase</fullName>
        <ecNumber evidence="4">2.3.1.181</ecNumber>
    </recommendedName>
    <alternativeName>
        <fullName evidence="7">Lipoate-protein ligase B</fullName>
    </alternativeName>
    <alternativeName>
        <fullName evidence="8">Lipoyl/octanoyl transferase</fullName>
    </alternativeName>
</protein>
<dbReference type="OrthoDB" id="19908at2759"/>
<dbReference type="PROSITE" id="PS01313">
    <property type="entry name" value="LIPB"/>
    <property type="match status" value="1"/>
</dbReference>